<feature type="chain" id="PRO_5015934106" evidence="2">
    <location>
        <begin position="26"/>
        <end position="157"/>
    </location>
</feature>
<name>A0A2U8W741_9HYPH</name>
<dbReference type="OrthoDB" id="8448638at2"/>
<evidence type="ECO:0000256" key="1">
    <source>
        <dbReference type="SAM" id="MobiDB-lite"/>
    </source>
</evidence>
<dbReference type="Proteomes" id="UP000245926">
    <property type="component" value="Chromosome"/>
</dbReference>
<keyword evidence="2" id="KW-0732">Signal</keyword>
<dbReference type="AlphaFoldDB" id="A0A2U8W741"/>
<evidence type="ECO:0000313" key="4">
    <source>
        <dbReference type="Proteomes" id="UP000245926"/>
    </source>
</evidence>
<evidence type="ECO:0000313" key="3">
    <source>
        <dbReference type="EMBL" id="AWN41907.1"/>
    </source>
</evidence>
<dbReference type="EMBL" id="CP029550">
    <property type="protein sequence ID" value="AWN41907.1"/>
    <property type="molecule type" value="Genomic_DNA"/>
</dbReference>
<evidence type="ECO:0000256" key="2">
    <source>
        <dbReference type="SAM" id="SignalP"/>
    </source>
</evidence>
<dbReference type="KEGG" id="mets:DK389_17145"/>
<protein>
    <submittedName>
        <fullName evidence="3">Uncharacterized protein</fullName>
    </submittedName>
</protein>
<feature type="region of interest" description="Disordered" evidence="1">
    <location>
        <begin position="126"/>
        <end position="157"/>
    </location>
</feature>
<feature type="signal peptide" evidence="2">
    <location>
        <begin position="1"/>
        <end position="25"/>
    </location>
</feature>
<organism evidence="3 4">
    <name type="scientific">Methylobacterium durans</name>
    <dbReference type="NCBI Taxonomy" id="2202825"/>
    <lineage>
        <taxon>Bacteria</taxon>
        <taxon>Pseudomonadati</taxon>
        <taxon>Pseudomonadota</taxon>
        <taxon>Alphaproteobacteria</taxon>
        <taxon>Hyphomicrobiales</taxon>
        <taxon>Methylobacteriaceae</taxon>
        <taxon>Methylobacterium</taxon>
    </lineage>
</organism>
<reference evidence="4" key="1">
    <citation type="submission" date="2018-05" db="EMBL/GenBank/DDBJ databases">
        <title>Complete Genome Sequence of Methylobacterium sp. 17SD2-17.</title>
        <authorList>
            <person name="Srinivasan S."/>
        </authorList>
    </citation>
    <scope>NUCLEOTIDE SEQUENCE [LARGE SCALE GENOMIC DNA]</scope>
    <source>
        <strain evidence="4">17SD2-17</strain>
    </source>
</reference>
<gene>
    <name evidence="3" type="ORF">DK389_17145</name>
</gene>
<dbReference type="RefSeq" id="WP_109891364.1">
    <property type="nucleotide sequence ID" value="NZ_CP029550.1"/>
</dbReference>
<keyword evidence="4" id="KW-1185">Reference proteome</keyword>
<sequence>MLPRIPFLPAACFTLGVLAAGPALAASFEFVPAPQIDLNRVYRIDKVTGEVTSCQYGLREGGGIGQTLCFGPGEGAAAQAPGEYGLVASRHTREAGVFRVNYRTGEMSICYVQVKDEVVVCTPQANPTAGGAGEAPTTGPAPGRAGPSATPPQGGRP</sequence>
<proteinExistence type="predicted"/>
<accession>A0A2U8W741</accession>